<dbReference type="EMBL" id="QVQW01000011">
    <property type="protein sequence ID" value="RKU47060.1"/>
    <property type="molecule type" value="Genomic_DNA"/>
</dbReference>
<keyword evidence="2" id="KW-1185">Reference proteome</keyword>
<protein>
    <submittedName>
        <fullName evidence="1">Uncharacterized protein</fullName>
    </submittedName>
</protein>
<sequence>MESVQQTKSTAGRNEKWEPYRICTAQLTPTTHALPEHYSIEISINSAANQFGYNGFIGRPDEVHKVTDVPAHIETIPVQLPDRLLFRKHNELLVINLMKQYLQASLDHQLTKLGKVSAVDICSIMIIGDSGTVGDAVAELKSYHRRHIADPELADEHTADVRELVFDVMSVRSEWIVTTPVE</sequence>
<organism evidence="1 2">
    <name type="scientific">Coniochaeta pulveracea</name>
    <dbReference type="NCBI Taxonomy" id="177199"/>
    <lineage>
        <taxon>Eukaryota</taxon>
        <taxon>Fungi</taxon>
        <taxon>Dikarya</taxon>
        <taxon>Ascomycota</taxon>
        <taxon>Pezizomycotina</taxon>
        <taxon>Sordariomycetes</taxon>
        <taxon>Sordariomycetidae</taxon>
        <taxon>Coniochaetales</taxon>
        <taxon>Coniochaetaceae</taxon>
        <taxon>Coniochaeta</taxon>
    </lineage>
</organism>
<dbReference type="Proteomes" id="UP000275385">
    <property type="component" value="Unassembled WGS sequence"/>
</dbReference>
<proteinExistence type="predicted"/>
<dbReference type="AlphaFoldDB" id="A0A420YGR5"/>
<gene>
    <name evidence="1" type="ORF">DL546_008918</name>
</gene>
<comment type="caution">
    <text evidence="1">The sequence shown here is derived from an EMBL/GenBank/DDBJ whole genome shotgun (WGS) entry which is preliminary data.</text>
</comment>
<evidence type="ECO:0000313" key="2">
    <source>
        <dbReference type="Proteomes" id="UP000275385"/>
    </source>
</evidence>
<name>A0A420YGR5_9PEZI</name>
<accession>A0A420YGR5</accession>
<evidence type="ECO:0000313" key="1">
    <source>
        <dbReference type="EMBL" id="RKU47060.1"/>
    </source>
</evidence>
<reference evidence="1 2" key="1">
    <citation type="submission" date="2018-08" db="EMBL/GenBank/DDBJ databases">
        <title>Draft genome of the lignicolous fungus Coniochaeta pulveracea.</title>
        <authorList>
            <person name="Borstlap C.J."/>
            <person name="De Witt R.N."/>
            <person name="Botha A."/>
            <person name="Volschenk H."/>
        </authorList>
    </citation>
    <scope>NUCLEOTIDE SEQUENCE [LARGE SCALE GENOMIC DNA]</scope>
    <source>
        <strain evidence="1 2">CAB683</strain>
    </source>
</reference>